<sequence length="454" mass="47846">MDTAHPASGLVLEHSRPLRLFTLFILYVGQGMPIGLFWFAVPAWMAVNGASAGDVGTVAGFTALPWSLKLVNGFIMDRYTSLPMGRRRAWLLGAQGVMIASLLVAAGIAPEANDVAFLAAIGFAVNMATTFQDVAVDGLAVDIMSEDERARGAGMMFGGQAIGIAAAAAICGFVIEDYGAPAAFMVIAALIAALCGYIAAFAEREGEQRLPWSEGRSHERNLAIQLEAWGPLLKSTFGSLTKLVSLLWLPVLFGRGILYGGMTGATPLIGANYAGWDTSAISSLTAMAGLVGGVLAMTLGGWLGDRFGAKRIGIVWLCVQLAGLAAMYFSQSLWGNPAVFTAFVIGWVSLDLLLTVALLPISMRLCDPSVAATQFTIYMAVSNFGISFGAFMLGRTDAMGGLSSIFLVVGAGCAVALALLLAVRYPRRPEYYARQAEAAMVFDSAAPVPRERRG</sequence>
<evidence type="ECO:0000256" key="5">
    <source>
        <dbReference type="ARBA" id="ARBA00022989"/>
    </source>
</evidence>
<comment type="similarity">
    <text evidence="2">Belongs to the major facilitator superfamily.</text>
</comment>
<evidence type="ECO:0000313" key="9">
    <source>
        <dbReference type="EMBL" id="KEO93008.1"/>
    </source>
</evidence>
<reference evidence="9 10" key="1">
    <citation type="submission" date="2014-04" db="EMBL/GenBank/DDBJ databases">
        <title>A comprehensive comparison of genomes of Erythrobacter spp. Strains.</title>
        <authorList>
            <person name="Zheng Q."/>
        </authorList>
    </citation>
    <scope>NUCLEOTIDE SEQUENCE [LARGE SCALE GENOMIC DNA]</scope>
    <source>
        <strain evidence="9 10">DSM 8509</strain>
    </source>
</reference>
<proteinExistence type="inferred from homology"/>
<feature type="transmembrane region" description="Helical" evidence="7">
    <location>
        <begin position="89"/>
        <end position="109"/>
    </location>
</feature>
<evidence type="ECO:0000256" key="4">
    <source>
        <dbReference type="ARBA" id="ARBA00022692"/>
    </source>
</evidence>
<dbReference type="GO" id="GO:0016020">
    <property type="term" value="C:membrane"/>
    <property type="evidence" value="ECO:0007669"/>
    <property type="project" value="UniProtKB-SubCell"/>
</dbReference>
<feature type="transmembrane region" description="Helical" evidence="7">
    <location>
        <begin position="375"/>
        <end position="393"/>
    </location>
</feature>
<dbReference type="AlphaFoldDB" id="A0A074MMC1"/>
<feature type="domain" description="Major facilitator superfamily (MFS) profile" evidence="8">
    <location>
        <begin position="19"/>
        <end position="428"/>
    </location>
</feature>
<dbReference type="PANTHER" id="PTHR12778">
    <property type="entry name" value="SOLUTE CARRIER FAMILY 33 ACETYL-COA TRANSPORTER -RELATED"/>
    <property type="match status" value="1"/>
</dbReference>
<name>A0A074MMC1_9SPHN</name>
<organism evidence="9 10">
    <name type="scientific">Erythrobacter litoralis</name>
    <dbReference type="NCBI Taxonomy" id="39960"/>
    <lineage>
        <taxon>Bacteria</taxon>
        <taxon>Pseudomonadati</taxon>
        <taxon>Pseudomonadota</taxon>
        <taxon>Alphaproteobacteria</taxon>
        <taxon>Sphingomonadales</taxon>
        <taxon>Erythrobacteraceae</taxon>
        <taxon>Erythrobacter/Porphyrobacter group</taxon>
        <taxon>Erythrobacter</taxon>
    </lineage>
</organism>
<evidence type="ECO:0000313" key="10">
    <source>
        <dbReference type="Proteomes" id="UP000027866"/>
    </source>
</evidence>
<feature type="transmembrane region" description="Helical" evidence="7">
    <location>
        <begin position="47"/>
        <end position="68"/>
    </location>
</feature>
<dbReference type="InterPro" id="IPR036259">
    <property type="entry name" value="MFS_trans_sf"/>
</dbReference>
<dbReference type="RefSeq" id="WP_034903824.1">
    <property type="nucleotide sequence ID" value="NZ_JMIX01000007.1"/>
</dbReference>
<evidence type="ECO:0000256" key="3">
    <source>
        <dbReference type="ARBA" id="ARBA00022448"/>
    </source>
</evidence>
<dbReference type="GO" id="GO:0022857">
    <property type="term" value="F:transmembrane transporter activity"/>
    <property type="evidence" value="ECO:0007669"/>
    <property type="project" value="InterPro"/>
</dbReference>
<feature type="transmembrane region" description="Helical" evidence="7">
    <location>
        <begin position="405"/>
        <end position="425"/>
    </location>
</feature>
<feature type="transmembrane region" description="Helical" evidence="7">
    <location>
        <begin position="115"/>
        <end position="141"/>
    </location>
</feature>
<evidence type="ECO:0000256" key="6">
    <source>
        <dbReference type="ARBA" id="ARBA00023136"/>
    </source>
</evidence>
<feature type="transmembrane region" description="Helical" evidence="7">
    <location>
        <begin position="340"/>
        <end position="363"/>
    </location>
</feature>
<evidence type="ECO:0000259" key="8">
    <source>
        <dbReference type="PROSITE" id="PS50850"/>
    </source>
</evidence>
<feature type="transmembrane region" description="Helical" evidence="7">
    <location>
        <begin position="181"/>
        <end position="202"/>
    </location>
</feature>
<evidence type="ECO:0000256" key="7">
    <source>
        <dbReference type="SAM" id="Phobius"/>
    </source>
</evidence>
<feature type="transmembrane region" description="Helical" evidence="7">
    <location>
        <begin position="20"/>
        <end position="41"/>
    </location>
</feature>
<dbReference type="InterPro" id="IPR004752">
    <property type="entry name" value="AmpG_permease/AT-1"/>
</dbReference>
<keyword evidence="5 7" id="KW-1133">Transmembrane helix</keyword>
<dbReference type="InterPro" id="IPR020846">
    <property type="entry name" value="MFS_dom"/>
</dbReference>
<dbReference type="PROSITE" id="PS50850">
    <property type="entry name" value="MFS"/>
    <property type="match status" value="1"/>
</dbReference>
<feature type="transmembrane region" description="Helical" evidence="7">
    <location>
        <begin position="243"/>
        <end position="261"/>
    </location>
</feature>
<keyword evidence="6 7" id="KW-0472">Membrane</keyword>
<dbReference type="EMBL" id="JMIX01000007">
    <property type="protein sequence ID" value="KEO93008.1"/>
    <property type="molecule type" value="Genomic_DNA"/>
</dbReference>
<dbReference type="Proteomes" id="UP000027866">
    <property type="component" value="Unassembled WGS sequence"/>
</dbReference>
<keyword evidence="4 7" id="KW-0812">Transmembrane</keyword>
<protein>
    <recommendedName>
        <fullName evidence="8">Major facilitator superfamily (MFS) profile domain-containing protein</fullName>
    </recommendedName>
</protein>
<gene>
    <name evidence="9" type="ORF">EH32_12320</name>
</gene>
<feature type="transmembrane region" description="Helical" evidence="7">
    <location>
        <begin position="314"/>
        <end position="334"/>
    </location>
</feature>
<feature type="transmembrane region" description="Helical" evidence="7">
    <location>
        <begin position="281"/>
        <end position="302"/>
    </location>
</feature>
<keyword evidence="10" id="KW-1185">Reference proteome</keyword>
<accession>A0A074MMC1</accession>
<dbReference type="Pfam" id="PF07690">
    <property type="entry name" value="MFS_1"/>
    <property type="match status" value="1"/>
</dbReference>
<evidence type="ECO:0000256" key="2">
    <source>
        <dbReference type="ARBA" id="ARBA00008335"/>
    </source>
</evidence>
<dbReference type="SUPFAM" id="SSF103473">
    <property type="entry name" value="MFS general substrate transporter"/>
    <property type="match status" value="1"/>
</dbReference>
<dbReference type="InterPro" id="IPR011701">
    <property type="entry name" value="MFS"/>
</dbReference>
<feature type="transmembrane region" description="Helical" evidence="7">
    <location>
        <begin position="153"/>
        <end position="175"/>
    </location>
</feature>
<dbReference type="Gene3D" id="1.20.1250.20">
    <property type="entry name" value="MFS general substrate transporter like domains"/>
    <property type="match status" value="1"/>
</dbReference>
<comment type="subcellular location">
    <subcellularLocation>
        <location evidence="1">Membrane</location>
        <topology evidence="1">Multi-pass membrane protein</topology>
    </subcellularLocation>
</comment>
<comment type="caution">
    <text evidence="9">The sequence shown here is derived from an EMBL/GenBank/DDBJ whole genome shotgun (WGS) entry which is preliminary data.</text>
</comment>
<keyword evidence="3" id="KW-0813">Transport</keyword>
<evidence type="ECO:0000256" key="1">
    <source>
        <dbReference type="ARBA" id="ARBA00004141"/>
    </source>
</evidence>
<dbReference type="PANTHER" id="PTHR12778:SF10">
    <property type="entry name" value="MAJOR FACILITATOR SUPERFAMILY DOMAIN-CONTAINING PROTEIN 3"/>
    <property type="match status" value="1"/>
</dbReference>